<dbReference type="NCBIfam" id="NF001924">
    <property type="entry name" value="PRK00702.1"/>
    <property type="match status" value="1"/>
</dbReference>
<dbReference type="SUPFAM" id="SSF75445">
    <property type="entry name" value="D-ribose-5-phosphate isomerase (RpiA), lid domain"/>
    <property type="match status" value="1"/>
</dbReference>
<evidence type="ECO:0000313" key="4">
    <source>
        <dbReference type="EMBL" id="RHW35581.1"/>
    </source>
</evidence>
<comment type="subunit">
    <text evidence="3">Homodimer.</text>
</comment>
<comment type="pathway">
    <text evidence="3">Carbohydrate degradation; pentose phosphate pathway; D-ribose 5-phosphate from D-ribulose 5-phosphate (non-oxidative stage): step 1/1.</text>
</comment>
<dbReference type="EC" id="5.3.1.6" evidence="3"/>
<dbReference type="PANTHER" id="PTHR43748">
    <property type="entry name" value="RIBOSE-5-PHOSPHATE ISOMERASE 3, CHLOROPLASTIC-RELATED"/>
    <property type="match status" value="1"/>
</dbReference>
<dbReference type="Proteomes" id="UP000285456">
    <property type="component" value="Unassembled WGS sequence"/>
</dbReference>
<feature type="binding site" evidence="3">
    <location>
        <position position="121"/>
    </location>
    <ligand>
        <name>substrate</name>
    </ligand>
</feature>
<feature type="binding site" evidence="3">
    <location>
        <begin position="26"/>
        <end position="29"/>
    </location>
    <ligand>
        <name>substrate</name>
    </ligand>
</feature>
<comment type="similarity">
    <text evidence="3">Belongs to the ribose 5-phosphate isomerase family.</text>
</comment>
<feature type="binding site" evidence="3">
    <location>
        <begin position="94"/>
        <end position="97"/>
    </location>
    <ligand>
        <name>substrate</name>
    </ligand>
</feature>
<dbReference type="InterPro" id="IPR020672">
    <property type="entry name" value="Ribose5P_isomerase_typA_subgr"/>
</dbReference>
<dbReference type="PANTHER" id="PTHR43748:SF3">
    <property type="entry name" value="RIBOSE-5-PHOSPHATE ISOMERASE 3, CHLOROPLASTIC-RELATED"/>
    <property type="match status" value="1"/>
</dbReference>
<dbReference type="GO" id="GO:0004751">
    <property type="term" value="F:ribose-5-phosphate isomerase activity"/>
    <property type="evidence" value="ECO:0007669"/>
    <property type="project" value="UniProtKB-UniRule"/>
</dbReference>
<comment type="catalytic activity">
    <reaction evidence="1 3">
        <text>aldehydo-D-ribose 5-phosphate = D-ribulose 5-phosphate</text>
        <dbReference type="Rhea" id="RHEA:14657"/>
        <dbReference type="ChEBI" id="CHEBI:58121"/>
        <dbReference type="ChEBI" id="CHEBI:58273"/>
        <dbReference type="EC" id="5.3.1.6"/>
    </reaction>
</comment>
<dbReference type="InterPro" id="IPR050262">
    <property type="entry name" value="Ribose-5P_isomerase"/>
</dbReference>
<feature type="binding site" evidence="3">
    <location>
        <begin position="81"/>
        <end position="84"/>
    </location>
    <ligand>
        <name>substrate</name>
    </ligand>
</feature>
<dbReference type="NCBIfam" id="TIGR00021">
    <property type="entry name" value="rpiA"/>
    <property type="match status" value="1"/>
</dbReference>
<feature type="active site" description="Proton acceptor" evidence="3">
    <location>
        <position position="103"/>
    </location>
</feature>
<dbReference type="Gene3D" id="3.30.70.260">
    <property type="match status" value="1"/>
</dbReference>
<dbReference type="UniPathway" id="UPA00115">
    <property type="reaction ID" value="UER00412"/>
</dbReference>
<sequence length="222" mass="24126">MMEDKQMAAEASIQYIKDGMTVGLGSGSTVNFMLEKLAERIKEGLTIKGIPSSLKTERFAKQLGIPLTDFSNTTKIDIAIDGADEVDPNLHLLKGGGGSLVREKIVDQAADRLIIIVDSSKTVSKLGDSPLPVEVLPFGFEVTTEQIAAFGCTPVLRKRDGQPFVSDNGNYIVDCKFASIEDPQALHEKLKQITGVVETGLFPQMAHNVIIAREGRIDILER</sequence>
<dbReference type="GO" id="GO:0009052">
    <property type="term" value="P:pentose-phosphate shunt, non-oxidative branch"/>
    <property type="evidence" value="ECO:0007669"/>
    <property type="project" value="UniProtKB-UniRule"/>
</dbReference>
<name>A0A417YP28_9BACI</name>
<evidence type="ECO:0000313" key="5">
    <source>
        <dbReference type="Proteomes" id="UP000285456"/>
    </source>
</evidence>
<reference evidence="4 5" key="1">
    <citation type="journal article" date="2007" name="Int. J. Syst. Evol. Microbiol.">
        <title>Oceanobacillus profundus sp. nov., isolated from a deep-sea sediment core.</title>
        <authorList>
            <person name="Kim Y.G."/>
            <person name="Choi D.H."/>
            <person name="Hyun S."/>
            <person name="Cho B.C."/>
        </authorList>
    </citation>
    <scope>NUCLEOTIDE SEQUENCE [LARGE SCALE GENOMIC DNA]</scope>
    <source>
        <strain evidence="4 5">DSM 18246</strain>
    </source>
</reference>
<evidence type="ECO:0000256" key="2">
    <source>
        <dbReference type="ARBA" id="ARBA00023235"/>
    </source>
</evidence>
<dbReference type="InterPro" id="IPR037171">
    <property type="entry name" value="NagB/RpiA_transferase-like"/>
</dbReference>
<dbReference type="CDD" id="cd01398">
    <property type="entry name" value="RPI_A"/>
    <property type="match status" value="1"/>
</dbReference>
<accession>A0A417YP28</accession>
<dbReference type="Gene3D" id="3.40.50.1360">
    <property type="match status" value="1"/>
</dbReference>
<evidence type="ECO:0000256" key="3">
    <source>
        <dbReference type="HAMAP-Rule" id="MF_00170"/>
    </source>
</evidence>
<gene>
    <name evidence="3 4" type="primary">rpiA</name>
    <name evidence="4" type="ORF">D1B32_02860</name>
</gene>
<keyword evidence="2 3" id="KW-0413">Isomerase</keyword>
<dbReference type="InterPro" id="IPR004788">
    <property type="entry name" value="Ribose5P_isomerase_type_A"/>
</dbReference>
<dbReference type="HAMAP" id="MF_00170">
    <property type="entry name" value="Rib_5P_isom_A"/>
    <property type="match status" value="1"/>
</dbReference>
<keyword evidence="5" id="KW-1185">Reference proteome</keyword>
<dbReference type="EMBL" id="QWEH01000001">
    <property type="protein sequence ID" value="RHW35581.1"/>
    <property type="molecule type" value="Genomic_DNA"/>
</dbReference>
<dbReference type="FunFam" id="3.40.50.1360:FF:000001">
    <property type="entry name" value="Ribose-5-phosphate isomerase A"/>
    <property type="match status" value="1"/>
</dbReference>
<evidence type="ECO:0000256" key="1">
    <source>
        <dbReference type="ARBA" id="ARBA00001713"/>
    </source>
</evidence>
<proteinExistence type="inferred from homology"/>
<dbReference type="AlphaFoldDB" id="A0A417YP28"/>
<comment type="function">
    <text evidence="3">Catalyzes the reversible conversion of ribose-5-phosphate to ribulose 5-phosphate.</text>
</comment>
<protein>
    <recommendedName>
        <fullName evidence="3">Ribose-5-phosphate isomerase A</fullName>
        <ecNumber evidence="3">5.3.1.6</ecNumber>
    </recommendedName>
    <alternativeName>
        <fullName evidence="3">Phosphoriboisomerase A</fullName>
        <shortName evidence="3">PRI</shortName>
    </alternativeName>
</protein>
<dbReference type="Pfam" id="PF06026">
    <property type="entry name" value="Rib_5-P_isom_A"/>
    <property type="match status" value="1"/>
</dbReference>
<dbReference type="SUPFAM" id="SSF100950">
    <property type="entry name" value="NagB/RpiA/CoA transferase-like"/>
    <property type="match status" value="1"/>
</dbReference>
<comment type="caution">
    <text evidence="4">The sequence shown here is derived from an EMBL/GenBank/DDBJ whole genome shotgun (WGS) entry which is preliminary data.</text>
</comment>
<organism evidence="4 5">
    <name type="scientific">Oceanobacillus profundus</name>
    <dbReference type="NCBI Taxonomy" id="372463"/>
    <lineage>
        <taxon>Bacteria</taxon>
        <taxon>Bacillati</taxon>
        <taxon>Bacillota</taxon>
        <taxon>Bacilli</taxon>
        <taxon>Bacillales</taxon>
        <taxon>Bacillaceae</taxon>
        <taxon>Oceanobacillus</taxon>
    </lineage>
</organism>